<dbReference type="InterPro" id="IPR027470">
    <property type="entry name" value="Cation_efflux_CTD"/>
</dbReference>
<dbReference type="SUPFAM" id="SSF161111">
    <property type="entry name" value="Cation efflux protein transmembrane domain-like"/>
    <property type="match status" value="1"/>
</dbReference>
<dbReference type="Gene3D" id="1.20.1510.10">
    <property type="entry name" value="Cation efflux protein transmembrane domain"/>
    <property type="match status" value="1"/>
</dbReference>
<keyword evidence="6 7" id="KW-0472">Membrane</keyword>
<feature type="domain" description="Cation efflux protein transmembrane" evidence="8">
    <location>
        <begin position="40"/>
        <end position="232"/>
    </location>
</feature>
<evidence type="ECO:0000256" key="5">
    <source>
        <dbReference type="ARBA" id="ARBA00022989"/>
    </source>
</evidence>
<comment type="similarity">
    <text evidence="2">Belongs to the cation diffusion facilitator (CDF) transporter (TC 2.A.4) family.</text>
</comment>
<comment type="subcellular location">
    <subcellularLocation>
        <location evidence="1">Membrane</location>
        <topology evidence="1">Multi-pass membrane protein</topology>
    </subcellularLocation>
</comment>
<dbReference type="GO" id="GO:0008324">
    <property type="term" value="F:monoatomic cation transmembrane transporter activity"/>
    <property type="evidence" value="ECO:0007669"/>
    <property type="project" value="InterPro"/>
</dbReference>
<protein>
    <submittedName>
        <fullName evidence="10">Cation transporter</fullName>
    </submittedName>
</protein>
<evidence type="ECO:0000259" key="9">
    <source>
        <dbReference type="Pfam" id="PF16916"/>
    </source>
</evidence>
<keyword evidence="3" id="KW-0813">Transport</keyword>
<dbReference type="SUPFAM" id="SSF160240">
    <property type="entry name" value="Cation efflux protein cytoplasmic domain-like"/>
    <property type="match status" value="1"/>
</dbReference>
<dbReference type="PANTHER" id="PTHR43840">
    <property type="entry name" value="MITOCHONDRIAL METAL TRANSPORTER 1-RELATED"/>
    <property type="match status" value="1"/>
</dbReference>
<organism evidence="10 11">
    <name type="scientific">Lachnospira eligens</name>
    <dbReference type="NCBI Taxonomy" id="39485"/>
    <lineage>
        <taxon>Bacteria</taxon>
        <taxon>Bacillati</taxon>
        <taxon>Bacillota</taxon>
        <taxon>Clostridia</taxon>
        <taxon>Lachnospirales</taxon>
        <taxon>Lachnospiraceae</taxon>
        <taxon>Lachnospira</taxon>
    </lineage>
</organism>
<feature type="transmembrane region" description="Helical" evidence="7">
    <location>
        <begin position="177"/>
        <end position="199"/>
    </location>
</feature>
<evidence type="ECO:0000313" key="10">
    <source>
        <dbReference type="EMBL" id="RHC14924.1"/>
    </source>
</evidence>
<dbReference type="InterPro" id="IPR036837">
    <property type="entry name" value="Cation_efflux_CTD_sf"/>
</dbReference>
<keyword evidence="5 7" id="KW-1133">Transmembrane helix</keyword>
<evidence type="ECO:0000256" key="4">
    <source>
        <dbReference type="ARBA" id="ARBA00022692"/>
    </source>
</evidence>
<dbReference type="AlphaFoldDB" id="A0A413Z0V4"/>
<feature type="transmembrane region" description="Helical" evidence="7">
    <location>
        <begin position="106"/>
        <end position="125"/>
    </location>
</feature>
<dbReference type="InterPro" id="IPR050291">
    <property type="entry name" value="CDF_Transporter"/>
</dbReference>
<feature type="transmembrane region" description="Helical" evidence="7">
    <location>
        <begin position="206"/>
        <end position="224"/>
    </location>
</feature>
<dbReference type="FunFam" id="1.20.1510.10:FF:000006">
    <property type="entry name" value="Divalent cation efflux transporter"/>
    <property type="match status" value="1"/>
</dbReference>
<proteinExistence type="inferred from homology"/>
<evidence type="ECO:0000259" key="8">
    <source>
        <dbReference type="Pfam" id="PF01545"/>
    </source>
</evidence>
<dbReference type="InterPro" id="IPR027469">
    <property type="entry name" value="Cation_efflux_TMD_sf"/>
</dbReference>
<gene>
    <name evidence="10" type="ORF">DW858_03625</name>
</gene>
<keyword evidence="4 7" id="KW-0812">Transmembrane</keyword>
<evidence type="ECO:0000256" key="6">
    <source>
        <dbReference type="ARBA" id="ARBA00023136"/>
    </source>
</evidence>
<dbReference type="Proteomes" id="UP000285844">
    <property type="component" value="Unassembled WGS sequence"/>
</dbReference>
<comment type="caution">
    <text evidence="10">The sequence shown here is derived from an EMBL/GenBank/DDBJ whole genome shotgun (WGS) entry which is preliminary data.</text>
</comment>
<dbReference type="Gene3D" id="3.30.70.1350">
    <property type="entry name" value="Cation efflux protein, cytoplasmic domain"/>
    <property type="match status" value="1"/>
</dbReference>
<sequence length="398" mass="44083">MPEGMKEKEMIDLLLKRFVKDYDKMKNPEVRTRYGVFAGIVGIICNLILFLAKILAGVLTASVSIMADAVNNLSDAGSSIVTLIGFKLAGKPADYEHPYGHGRIEYISGFIVSGAIIIMGFELLTTSFRKILHPTPLEVSVPSLIILVLSILMKMWMAKFNKYLGNKVDSAAMKATATDSLSDCVATSVVLIGVLLTLFSDINIDGIAGVVVAVFVILAGFGAAKDTLQPLLGQPPTKEFVQELENIVLQDKHIIGVHDLIVHNYGPGRVYASLHAEVPANMDMMEAHDYIDMAERRVEKRMKCFISIHMDPVVTDDEVINHLRKMTIAVVKSVGEELDIHDFRTVKGPYITNLIFDVLVPYNYHLSDDEIKKQIQKKITEKQSECRAVINIDKSYTG</sequence>
<dbReference type="Pfam" id="PF01545">
    <property type="entry name" value="Cation_efflux"/>
    <property type="match status" value="1"/>
</dbReference>
<feature type="domain" description="Cation efflux protein cytoplasmic" evidence="9">
    <location>
        <begin position="236"/>
        <end position="312"/>
    </location>
</feature>
<dbReference type="NCBIfam" id="TIGR01297">
    <property type="entry name" value="CDF"/>
    <property type="match status" value="1"/>
</dbReference>
<accession>A0A413Z0V4</accession>
<evidence type="ECO:0000313" key="11">
    <source>
        <dbReference type="Proteomes" id="UP000285844"/>
    </source>
</evidence>
<evidence type="ECO:0000256" key="3">
    <source>
        <dbReference type="ARBA" id="ARBA00022448"/>
    </source>
</evidence>
<reference evidence="10 11" key="1">
    <citation type="submission" date="2018-08" db="EMBL/GenBank/DDBJ databases">
        <title>A genome reference for cultivated species of the human gut microbiota.</title>
        <authorList>
            <person name="Zou Y."/>
            <person name="Xue W."/>
            <person name="Luo G."/>
        </authorList>
    </citation>
    <scope>NUCLEOTIDE SEQUENCE [LARGE SCALE GENOMIC DNA]</scope>
    <source>
        <strain evidence="10 11">AM37-3BH</strain>
    </source>
</reference>
<dbReference type="EMBL" id="QSHM01000002">
    <property type="protein sequence ID" value="RHC14924.1"/>
    <property type="molecule type" value="Genomic_DNA"/>
</dbReference>
<feature type="transmembrane region" description="Helical" evidence="7">
    <location>
        <begin position="137"/>
        <end position="157"/>
    </location>
</feature>
<name>A0A413Z0V4_9FIRM</name>
<feature type="transmembrane region" description="Helical" evidence="7">
    <location>
        <begin position="34"/>
        <end position="56"/>
    </location>
</feature>
<evidence type="ECO:0000256" key="1">
    <source>
        <dbReference type="ARBA" id="ARBA00004141"/>
    </source>
</evidence>
<dbReference type="Pfam" id="PF16916">
    <property type="entry name" value="ZT_dimer"/>
    <property type="match status" value="1"/>
</dbReference>
<dbReference type="InterPro" id="IPR058533">
    <property type="entry name" value="Cation_efflux_TM"/>
</dbReference>
<evidence type="ECO:0000256" key="2">
    <source>
        <dbReference type="ARBA" id="ARBA00008114"/>
    </source>
</evidence>
<dbReference type="PANTHER" id="PTHR43840:SF15">
    <property type="entry name" value="MITOCHONDRIAL METAL TRANSPORTER 1-RELATED"/>
    <property type="match status" value="1"/>
</dbReference>
<evidence type="ECO:0000256" key="7">
    <source>
        <dbReference type="SAM" id="Phobius"/>
    </source>
</evidence>
<dbReference type="GO" id="GO:0016020">
    <property type="term" value="C:membrane"/>
    <property type="evidence" value="ECO:0007669"/>
    <property type="project" value="UniProtKB-SubCell"/>
</dbReference>
<dbReference type="InterPro" id="IPR002524">
    <property type="entry name" value="Cation_efflux"/>
</dbReference>